<keyword evidence="2" id="KW-0479">Metal-binding</keyword>
<feature type="domain" description="C2H2-type" evidence="13">
    <location>
        <begin position="546"/>
        <end position="573"/>
    </location>
</feature>
<dbReference type="SUPFAM" id="SSF57716">
    <property type="entry name" value="Glucocorticoid receptor-like (DNA-binding domain)"/>
    <property type="match status" value="1"/>
</dbReference>
<keyword evidence="5" id="KW-0862">Zinc</keyword>
<evidence type="ECO:0000256" key="9">
    <source>
        <dbReference type="ARBA" id="ARBA00023242"/>
    </source>
</evidence>
<accession>A0A1S3JHA8</accession>
<dbReference type="GO" id="GO:0008270">
    <property type="term" value="F:zinc ion binding"/>
    <property type="evidence" value="ECO:0007669"/>
    <property type="project" value="UniProtKB-KW"/>
</dbReference>
<keyword evidence="9" id="KW-0539">Nucleus</keyword>
<dbReference type="GO" id="GO:0003700">
    <property type="term" value="F:DNA-binding transcription factor activity"/>
    <property type="evidence" value="ECO:0007669"/>
    <property type="project" value="TreeGrafter"/>
</dbReference>
<dbReference type="SUPFAM" id="SSF57667">
    <property type="entry name" value="beta-beta-alpha zinc fingers"/>
    <property type="match status" value="4"/>
</dbReference>
<dbReference type="FunFam" id="3.30.160.60:FF:002343">
    <property type="entry name" value="Zinc finger protein 33A"/>
    <property type="match status" value="1"/>
</dbReference>
<dbReference type="Pfam" id="PF00096">
    <property type="entry name" value="zf-C2H2"/>
    <property type="match status" value="2"/>
</dbReference>
<feature type="compositionally biased region" description="Polar residues" evidence="12">
    <location>
        <begin position="310"/>
        <end position="319"/>
    </location>
</feature>
<dbReference type="GO" id="GO:0000978">
    <property type="term" value="F:RNA polymerase II cis-regulatory region sequence-specific DNA binding"/>
    <property type="evidence" value="ECO:0007669"/>
    <property type="project" value="TreeGrafter"/>
</dbReference>
<dbReference type="GeneID" id="106173271"/>
<evidence type="ECO:0000256" key="12">
    <source>
        <dbReference type="SAM" id="MobiDB-lite"/>
    </source>
</evidence>
<dbReference type="GO" id="GO:0006357">
    <property type="term" value="P:regulation of transcription by RNA polymerase II"/>
    <property type="evidence" value="ECO:0007669"/>
    <property type="project" value="TreeGrafter"/>
</dbReference>
<evidence type="ECO:0000259" key="13">
    <source>
        <dbReference type="PROSITE" id="PS50157"/>
    </source>
</evidence>
<evidence type="ECO:0000256" key="5">
    <source>
        <dbReference type="ARBA" id="ARBA00022833"/>
    </source>
</evidence>
<gene>
    <name evidence="16 17" type="primary">LOC106173271</name>
</gene>
<dbReference type="InterPro" id="IPR013087">
    <property type="entry name" value="Znf_C2H2_type"/>
</dbReference>
<evidence type="ECO:0000256" key="8">
    <source>
        <dbReference type="ARBA" id="ARBA00023163"/>
    </source>
</evidence>
<evidence type="ECO:0000256" key="11">
    <source>
        <dbReference type="PROSITE-ProRule" id="PRU00309"/>
    </source>
</evidence>
<dbReference type="Proteomes" id="UP000085678">
    <property type="component" value="Unplaced"/>
</dbReference>
<feature type="domain" description="C2H2-type" evidence="13">
    <location>
        <begin position="633"/>
        <end position="660"/>
    </location>
</feature>
<dbReference type="PROSITE" id="PS50950">
    <property type="entry name" value="ZF_THAP"/>
    <property type="match status" value="1"/>
</dbReference>
<dbReference type="PANTHER" id="PTHR24390:SF159">
    <property type="entry name" value="GROWTH FACTOR INDEPENDENT 1 TRANSCRIPTIONAL REPRESSOR"/>
    <property type="match status" value="1"/>
</dbReference>
<name>A0A1S3JHA8_LINAN</name>
<dbReference type="Gene3D" id="3.30.160.60">
    <property type="entry name" value="Classic Zinc Finger"/>
    <property type="match status" value="6"/>
</dbReference>
<feature type="domain" description="C2H2-type" evidence="13">
    <location>
        <begin position="605"/>
        <end position="632"/>
    </location>
</feature>
<evidence type="ECO:0000256" key="2">
    <source>
        <dbReference type="ARBA" id="ARBA00022723"/>
    </source>
</evidence>
<dbReference type="KEGG" id="lak:106173271"/>
<dbReference type="RefSeq" id="XP_013409795.1">
    <property type="nucleotide sequence ID" value="XM_013554341.2"/>
</dbReference>
<sequence>MVHKHCAYGTCKSDSRHADKSYMAGVFFLPFPKQKTNFEKCKRWVHLCGRPMEQFNMDKISKYTYMCSKHFVGGNGPTEEYPDPISALACPEQVSKINRRQRKGPKQRTAKRHEKKSVKCSRYKTVREVCQTEKMDDVATDDQDTAEFLNAPHCEAEAAVTCHSERSAEITKIEEKEKCFQVIDSSSQFELDKEGTPSQEKVIRPLEQFLESGIGINIGQQLPRWNALKDRLQLETNESLAKHLMDYYCKGGTNILHPVITDTKGVHSLTHYNYNSQSKLYARRQQETEQDTFISETVTDTGRQQDSDHSNSIVQADSGNTREQDSVHSNSIIHAVSDTKREQYSDHSNTLTQVVSETKGQQEASANTQIIPKTKTDQNASIKQVDSSGVKVAGKKYLVILTNSKHPNPTCLLIPVQKRELMLNKDVDSKSPHVVSTQPNVIHSEIPTKTAANKMTITSSVSSNTVLTSSLGSTHRGHLLSDQENALVVGTIASEPHITVKNKIATKHTYEEPEKMSSDISILKAKKSNIKIKKEMDQKEHGNGSFICETCGKSFGSFVRLRLHNIMHKDVSEIYRCKMCNCLVYEKEREAHEWTHTKPREPKVYICQYCGQDFPTMYRITLHERSHLGEKPHVCKICGKTFAKRGSLVLHEMTHTGERPHKCRFCERSFVQKTAAVNHERVHTGERPFKCRFCRKGFTQSGTRNSHERIHTNVRTFNCHSCWKVFAYEKDLKRHEAIHKS</sequence>
<comment type="subcellular location">
    <subcellularLocation>
        <location evidence="1">Nucleus</location>
    </subcellularLocation>
</comment>
<keyword evidence="15" id="KW-1185">Reference proteome</keyword>
<keyword evidence="4 10" id="KW-0863">Zinc-finger</keyword>
<keyword evidence="3" id="KW-0677">Repeat</keyword>
<organism evidence="15 17">
    <name type="scientific">Lingula anatina</name>
    <name type="common">Brachiopod</name>
    <name type="synonym">Lingula unguis</name>
    <dbReference type="NCBI Taxonomy" id="7574"/>
    <lineage>
        <taxon>Eukaryota</taxon>
        <taxon>Metazoa</taxon>
        <taxon>Spiralia</taxon>
        <taxon>Lophotrochozoa</taxon>
        <taxon>Brachiopoda</taxon>
        <taxon>Linguliformea</taxon>
        <taxon>Lingulata</taxon>
        <taxon>Lingulida</taxon>
        <taxon>Linguloidea</taxon>
        <taxon>Lingulidae</taxon>
        <taxon>Lingula</taxon>
    </lineage>
</organism>
<evidence type="ECO:0000256" key="4">
    <source>
        <dbReference type="ARBA" id="ARBA00022771"/>
    </source>
</evidence>
<evidence type="ECO:0000313" key="17">
    <source>
        <dbReference type="RefSeq" id="XP_013409795.1"/>
    </source>
</evidence>
<feature type="domain" description="C2H2-type" evidence="13">
    <location>
        <begin position="717"/>
        <end position="741"/>
    </location>
</feature>
<dbReference type="FunFam" id="3.30.160.60:FF:000325">
    <property type="entry name" value="ZFP90 zinc finger protein"/>
    <property type="match status" value="1"/>
</dbReference>
<evidence type="ECO:0000256" key="3">
    <source>
        <dbReference type="ARBA" id="ARBA00022737"/>
    </source>
</evidence>
<dbReference type="GO" id="GO:0005634">
    <property type="term" value="C:nucleus"/>
    <property type="evidence" value="ECO:0007669"/>
    <property type="project" value="UniProtKB-SubCell"/>
</dbReference>
<feature type="region of interest" description="Disordered" evidence="12">
    <location>
        <begin position="299"/>
        <end position="328"/>
    </location>
</feature>
<evidence type="ECO:0000256" key="7">
    <source>
        <dbReference type="ARBA" id="ARBA00023125"/>
    </source>
</evidence>
<protein>
    <submittedName>
        <fullName evidence="16">Zinc finger protein 235 isoform X1</fullName>
    </submittedName>
    <submittedName>
        <fullName evidence="17">Zinc finger protein 235 isoform X2</fullName>
    </submittedName>
</protein>
<evidence type="ECO:0000313" key="16">
    <source>
        <dbReference type="RefSeq" id="XP_013409794.1"/>
    </source>
</evidence>
<dbReference type="Pfam" id="PF13912">
    <property type="entry name" value="zf-C2H2_6"/>
    <property type="match status" value="1"/>
</dbReference>
<dbReference type="PANTHER" id="PTHR24390">
    <property type="entry name" value="ZINC FINGER PROTEIN"/>
    <property type="match status" value="1"/>
</dbReference>
<dbReference type="OrthoDB" id="3437960at2759"/>
<proteinExistence type="predicted"/>
<evidence type="ECO:0000256" key="6">
    <source>
        <dbReference type="ARBA" id="ARBA00023015"/>
    </source>
</evidence>
<keyword evidence="7 11" id="KW-0238">DNA-binding</keyword>
<keyword evidence="8" id="KW-0804">Transcription</keyword>
<dbReference type="AlphaFoldDB" id="A0A1S3JHA8"/>
<dbReference type="InterPro" id="IPR006612">
    <property type="entry name" value="THAP_Znf"/>
</dbReference>
<reference evidence="16 17" key="1">
    <citation type="submission" date="2025-04" db="UniProtKB">
        <authorList>
            <consortium name="RefSeq"/>
        </authorList>
    </citation>
    <scope>IDENTIFICATION</scope>
    <source>
        <tissue evidence="16 17">Gonads</tissue>
    </source>
</reference>
<dbReference type="PROSITE" id="PS00028">
    <property type="entry name" value="ZINC_FINGER_C2H2_1"/>
    <property type="match status" value="6"/>
</dbReference>
<evidence type="ECO:0000256" key="10">
    <source>
        <dbReference type="PROSITE-ProRule" id="PRU00042"/>
    </source>
</evidence>
<dbReference type="RefSeq" id="XP_013409794.1">
    <property type="nucleotide sequence ID" value="XM_013554340.2"/>
</dbReference>
<dbReference type="FunFam" id="3.30.160.60:FF:000184">
    <property type="entry name" value="Zinc finger protein 333"/>
    <property type="match status" value="1"/>
</dbReference>
<dbReference type="SMART" id="SM00355">
    <property type="entry name" value="ZnF_C2H2"/>
    <property type="match status" value="6"/>
</dbReference>
<evidence type="ECO:0000256" key="1">
    <source>
        <dbReference type="ARBA" id="ARBA00004123"/>
    </source>
</evidence>
<feature type="domain" description="THAP-type" evidence="14">
    <location>
        <begin position="1"/>
        <end position="94"/>
    </location>
</feature>
<dbReference type="PROSITE" id="PS50157">
    <property type="entry name" value="ZINC_FINGER_C2H2_2"/>
    <property type="match status" value="6"/>
</dbReference>
<evidence type="ECO:0000259" key="14">
    <source>
        <dbReference type="PROSITE" id="PS50950"/>
    </source>
</evidence>
<dbReference type="InterPro" id="IPR036236">
    <property type="entry name" value="Znf_C2H2_sf"/>
</dbReference>
<keyword evidence="6" id="KW-0805">Transcription regulation</keyword>
<feature type="domain" description="C2H2-type" evidence="13">
    <location>
        <begin position="661"/>
        <end position="688"/>
    </location>
</feature>
<evidence type="ECO:0000313" key="15">
    <source>
        <dbReference type="Proteomes" id="UP000085678"/>
    </source>
</evidence>
<feature type="domain" description="C2H2-type" evidence="13">
    <location>
        <begin position="689"/>
        <end position="716"/>
    </location>
</feature>